<sequence length="138" mass="14666">MRALAAILVFVVMGTAMAAVYYFSLESDVKVSETNLSVSPGSFSVTVAKGASYVRTVTIENTGESADIYFEKVVEGPDPDAISVSFHDIYGNSISSSNKLNVPAGSDESPSQVKVNVHISVDEDAEEGEYTVYIQAKG</sequence>
<dbReference type="Proteomes" id="UP000008136">
    <property type="component" value="Chromosome"/>
</dbReference>
<evidence type="ECO:0000313" key="2">
    <source>
        <dbReference type="Proteomes" id="UP000008136"/>
    </source>
</evidence>
<keyword evidence="2" id="KW-1185">Reference proteome</keyword>
<accession>F2KQ79</accession>
<gene>
    <name evidence="1" type="ordered locus">Arcve_0481</name>
</gene>
<dbReference type="GeneID" id="10393577"/>
<dbReference type="HOGENOM" id="CLU_1850527_0_0_2"/>
<dbReference type="RefSeq" id="WP_013683186.1">
    <property type="nucleotide sequence ID" value="NC_015320.1"/>
</dbReference>
<dbReference type="OrthoDB" id="51578at2157"/>
<dbReference type="EMBL" id="CP002588">
    <property type="protein sequence ID" value="AEA46512.1"/>
    <property type="molecule type" value="Genomic_DNA"/>
</dbReference>
<reference evidence="1 2" key="1">
    <citation type="submission" date="2011-03" db="EMBL/GenBank/DDBJ databases">
        <title>The complete genome of Archaeoglobus veneficus SNP6.</title>
        <authorList>
            <consortium name="US DOE Joint Genome Institute (JGI-PGF)"/>
            <person name="Lucas S."/>
            <person name="Copeland A."/>
            <person name="Lapidus A."/>
            <person name="Bruce D."/>
            <person name="Goodwin L."/>
            <person name="Pitluck S."/>
            <person name="Kyrpides N."/>
            <person name="Mavromatis K."/>
            <person name="Pagani I."/>
            <person name="Ivanova N."/>
            <person name="Mikhailova N."/>
            <person name="Lu M."/>
            <person name="Detter J.C."/>
            <person name="Tapia R."/>
            <person name="Han C."/>
            <person name="Land M."/>
            <person name="Hauser L."/>
            <person name="Markowitz V."/>
            <person name="Cheng J.-F."/>
            <person name="Hugenholtz P."/>
            <person name="Woyke T."/>
            <person name="Wu D."/>
            <person name="Spring S."/>
            <person name="Brambilla E."/>
            <person name="Klenk H.-P."/>
            <person name="Eisen J.A."/>
        </authorList>
    </citation>
    <scope>NUCLEOTIDE SEQUENCE [LARGE SCALE GENOMIC DNA]</scope>
    <source>
        <strain>SNP6</strain>
    </source>
</reference>
<dbReference type="eggNOG" id="arCOG02082">
    <property type="taxonomic scope" value="Archaea"/>
</dbReference>
<name>F2KQ79_ARCVS</name>
<evidence type="ECO:0000313" key="1">
    <source>
        <dbReference type="EMBL" id="AEA46512.1"/>
    </source>
</evidence>
<organism evidence="1 2">
    <name type="scientific">Archaeoglobus veneficus (strain DSM 11195 / SNP6)</name>
    <dbReference type="NCBI Taxonomy" id="693661"/>
    <lineage>
        <taxon>Archaea</taxon>
        <taxon>Methanobacteriati</taxon>
        <taxon>Methanobacteriota</taxon>
        <taxon>Archaeoglobi</taxon>
        <taxon>Archaeoglobales</taxon>
        <taxon>Archaeoglobaceae</taxon>
        <taxon>Archaeoglobus</taxon>
    </lineage>
</organism>
<dbReference type="KEGG" id="ave:Arcve_0481"/>
<protein>
    <submittedName>
        <fullName evidence="1">Uncharacterized protein</fullName>
    </submittedName>
</protein>
<dbReference type="AlphaFoldDB" id="F2KQ79"/>
<proteinExistence type="predicted"/>